<evidence type="ECO:0000256" key="2">
    <source>
        <dbReference type="SAM" id="Phobius"/>
    </source>
</evidence>
<gene>
    <name evidence="3" type="ORF">B296_00051344</name>
</gene>
<feature type="region of interest" description="Disordered" evidence="1">
    <location>
        <begin position="82"/>
        <end position="118"/>
    </location>
</feature>
<keyword evidence="2" id="KW-0472">Membrane</keyword>
<feature type="compositionally biased region" description="Low complexity" evidence="1">
    <location>
        <begin position="91"/>
        <end position="101"/>
    </location>
</feature>
<protein>
    <submittedName>
        <fullName evidence="3">Uncharacterized protein</fullName>
    </submittedName>
</protein>
<dbReference type="Proteomes" id="UP000287651">
    <property type="component" value="Unassembled WGS sequence"/>
</dbReference>
<name>A0A426Y5P1_ENSVE</name>
<evidence type="ECO:0000313" key="4">
    <source>
        <dbReference type="Proteomes" id="UP000287651"/>
    </source>
</evidence>
<organism evidence="3 4">
    <name type="scientific">Ensete ventricosum</name>
    <name type="common">Abyssinian banana</name>
    <name type="synonym">Musa ensete</name>
    <dbReference type="NCBI Taxonomy" id="4639"/>
    <lineage>
        <taxon>Eukaryota</taxon>
        <taxon>Viridiplantae</taxon>
        <taxon>Streptophyta</taxon>
        <taxon>Embryophyta</taxon>
        <taxon>Tracheophyta</taxon>
        <taxon>Spermatophyta</taxon>
        <taxon>Magnoliopsida</taxon>
        <taxon>Liliopsida</taxon>
        <taxon>Zingiberales</taxon>
        <taxon>Musaceae</taxon>
        <taxon>Ensete</taxon>
    </lineage>
</organism>
<dbReference type="AlphaFoldDB" id="A0A426Y5P1"/>
<proteinExistence type="predicted"/>
<feature type="transmembrane region" description="Helical" evidence="2">
    <location>
        <begin position="23"/>
        <end position="43"/>
    </location>
</feature>
<evidence type="ECO:0000256" key="1">
    <source>
        <dbReference type="SAM" id="MobiDB-lite"/>
    </source>
</evidence>
<accession>A0A426Y5P1</accession>
<sequence length="118" mass="13162">GNTDALFHGSWLLLSTANISPSLLVVVWSPMGFSLLLYRGLLFLALSYHNEHVLYRCLSWRDLTWFGFGSVIGASIFVMSRERRRQPSPLPLLSKPSRLPSHSTSPPCCRGPQGHIAI</sequence>
<dbReference type="EMBL" id="AMZH03014921">
    <property type="protein sequence ID" value="RRT46841.1"/>
    <property type="molecule type" value="Genomic_DNA"/>
</dbReference>
<reference evidence="3 4" key="1">
    <citation type="journal article" date="2014" name="Agronomy (Basel)">
        <title>A Draft Genome Sequence for Ensete ventricosum, the Drought-Tolerant Tree Against Hunger.</title>
        <authorList>
            <person name="Harrison J."/>
            <person name="Moore K.A."/>
            <person name="Paszkiewicz K."/>
            <person name="Jones T."/>
            <person name="Grant M."/>
            <person name="Ambacheew D."/>
            <person name="Muzemil S."/>
            <person name="Studholme D.J."/>
        </authorList>
    </citation>
    <scope>NUCLEOTIDE SEQUENCE [LARGE SCALE GENOMIC DNA]</scope>
</reference>
<comment type="caution">
    <text evidence="3">The sequence shown here is derived from an EMBL/GenBank/DDBJ whole genome shotgun (WGS) entry which is preliminary data.</text>
</comment>
<keyword evidence="2" id="KW-0812">Transmembrane</keyword>
<evidence type="ECO:0000313" key="3">
    <source>
        <dbReference type="EMBL" id="RRT46841.1"/>
    </source>
</evidence>
<feature type="non-terminal residue" evidence="3">
    <location>
        <position position="1"/>
    </location>
</feature>
<feature type="transmembrane region" description="Helical" evidence="2">
    <location>
        <begin position="63"/>
        <end position="80"/>
    </location>
</feature>
<keyword evidence="2" id="KW-1133">Transmembrane helix</keyword>